<dbReference type="InterPro" id="IPR017941">
    <property type="entry name" value="Rieske_2Fe-2S"/>
</dbReference>
<evidence type="ECO:0000256" key="5">
    <source>
        <dbReference type="SAM" id="MobiDB-lite"/>
    </source>
</evidence>
<evidence type="ECO:0000256" key="3">
    <source>
        <dbReference type="ARBA" id="ARBA00023004"/>
    </source>
</evidence>
<dbReference type="Gene3D" id="2.102.10.10">
    <property type="entry name" value="Rieske [2Fe-2S] iron-sulphur domain"/>
    <property type="match status" value="1"/>
</dbReference>
<dbReference type="GeneID" id="17273429"/>
<dbReference type="InterPro" id="IPR036922">
    <property type="entry name" value="Rieske_2Fe-2S_sf"/>
</dbReference>
<evidence type="ECO:0000256" key="4">
    <source>
        <dbReference type="ARBA" id="ARBA00023014"/>
    </source>
</evidence>
<accession>A0A0D3JWJ8</accession>
<evidence type="ECO:0000256" key="2">
    <source>
        <dbReference type="ARBA" id="ARBA00022723"/>
    </source>
</evidence>
<dbReference type="EnsemblProtists" id="EOD27883">
    <property type="protein sequence ID" value="EOD27883"/>
    <property type="gene ID" value="EMIHUDRAFT_204910"/>
</dbReference>
<evidence type="ECO:0000313" key="7">
    <source>
        <dbReference type="EnsemblProtists" id="EOD27883"/>
    </source>
</evidence>
<dbReference type="PaxDb" id="2903-EOD27883"/>
<feature type="region of interest" description="Disordered" evidence="5">
    <location>
        <begin position="114"/>
        <end position="133"/>
    </location>
</feature>
<dbReference type="GO" id="GO:0051537">
    <property type="term" value="F:2 iron, 2 sulfur cluster binding"/>
    <property type="evidence" value="ECO:0007669"/>
    <property type="project" value="UniProtKB-KW"/>
</dbReference>
<keyword evidence="2" id="KW-0479">Metal-binding</keyword>
<feature type="domain" description="Rieske" evidence="6">
    <location>
        <begin position="6"/>
        <end position="100"/>
    </location>
</feature>
<evidence type="ECO:0000256" key="1">
    <source>
        <dbReference type="ARBA" id="ARBA00022714"/>
    </source>
</evidence>
<dbReference type="Pfam" id="PF00355">
    <property type="entry name" value="Rieske"/>
    <property type="match status" value="1"/>
</dbReference>
<organism evidence="7 8">
    <name type="scientific">Emiliania huxleyi (strain CCMP1516)</name>
    <dbReference type="NCBI Taxonomy" id="280463"/>
    <lineage>
        <taxon>Eukaryota</taxon>
        <taxon>Haptista</taxon>
        <taxon>Haptophyta</taxon>
        <taxon>Prymnesiophyceae</taxon>
        <taxon>Isochrysidales</taxon>
        <taxon>Noelaerhabdaceae</taxon>
        <taxon>Emiliania</taxon>
    </lineage>
</organism>
<dbReference type="SUPFAM" id="SSF50022">
    <property type="entry name" value="ISP domain"/>
    <property type="match status" value="1"/>
</dbReference>
<dbReference type="Proteomes" id="UP000013827">
    <property type="component" value="Unassembled WGS sequence"/>
</dbReference>
<evidence type="ECO:0000259" key="6">
    <source>
        <dbReference type="PROSITE" id="PS51296"/>
    </source>
</evidence>
<reference evidence="7" key="2">
    <citation type="submission" date="2024-10" db="UniProtKB">
        <authorList>
            <consortium name="EnsemblProtists"/>
        </authorList>
    </citation>
    <scope>IDENTIFICATION</scope>
</reference>
<reference evidence="8" key="1">
    <citation type="journal article" date="2013" name="Nature">
        <title>Pan genome of the phytoplankton Emiliania underpins its global distribution.</title>
        <authorList>
            <person name="Read B.A."/>
            <person name="Kegel J."/>
            <person name="Klute M.J."/>
            <person name="Kuo A."/>
            <person name="Lefebvre S.C."/>
            <person name="Maumus F."/>
            <person name="Mayer C."/>
            <person name="Miller J."/>
            <person name="Monier A."/>
            <person name="Salamov A."/>
            <person name="Young J."/>
            <person name="Aguilar M."/>
            <person name="Claverie J.M."/>
            <person name="Frickenhaus S."/>
            <person name="Gonzalez K."/>
            <person name="Herman E.K."/>
            <person name="Lin Y.C."/>
            <person name="Napier J."/>
            <person name="Ogata H."/>
            <person name="Sarno A.F."/>
            <person name="Shmutz J."/>
            <person name="Schroeder D."/>
            <person name="de Vargas C."/>
            <person name="Verret F."/>
            <person name="von Dassow P."/>
            <person name="Valentin K."/>
            <person name="Van de Peer Y."/>
            <person name="Wheeler G."/>
            <person name="Dacks J.B."/>
            <person name="Delwiche C.F."/>
            <person name="Dyhrman S.T."/>
            <person name="Glockner G."/>
            <person name="John U."/>
            <person name="Richards T."/>
            <person name="Worden A.Z."/>
            <person name="Zhang X."/>
            <person name="Grigoriev I.V."/>
            <person name="Allen A.E."/>
            <person name="Bidle K."/>
            <person name="Borodovsky M."/>
            <person name="Bowler C."/>
            <person name="Brownlee C."/>
            <person name="Cock J.M."/>
            <person name="Elias M."/>
            <person name="Gladyshev V.N."/>
            <person name="Groth M."/>
            <person name="Guda C."/>
            <person name="Hadaegh A."/>
            <person name="Iglesias-Rodriguez M.D."/>
            <person name="Jenkins J."/>
            <person name="Jones B.M."/>
            <person name="Lawson T."/>
            <person name="Leese F."/>
            <person name="Lindquist E."/>
            <person name="Lobanov A."/>
            <person name="Lomsadze A."/>
            <person name="Malik S.B."/>
            <person name="Marsh M.E."/>
            <person name="Mackinder L."/>
            <person name="Mock T."/>
            <person name="Mueller-Roeber B."/>
            <person name="Pagarete A."/>
            <person name="Parker M."/>
            <person name="Probert I."/>
            <person name="Quesneville H."/>
            <person name="Raines C."/>
            <person name="Rensing S.A."/>
            <person name="Riano-Pachon D.M."/>
            <person name="Richier S."/>
            <person name="Rokitta S."/>
            <person name="Shiraiwa Y."/>
            <person name="Soanes D.M."/>
            <person name="van der Giezen M."/>
            <person name="Wahlund T.M."/>
            <person name="Williams B."/>
            <person name="Wilson W."/>
            <person name="Wolfe G."/>
            <person name="Wurch L.L."/>
        </authorList>
    </citation>
    <scope>NUCLEOTIDE SEQUENCE</scope>
</reference>
<protein>
    <recommendedName>
        <fullName evidence="6">Rieske domain-containing protein</fullName>
    </recommendedName>
</protein>
<dbReference type="PROSITE" id="PS51296">
    <property type="entry name" value="RIESKE"/>
    <property type="match status" value="1"/>
</dbReference>
<name>A0A0D3JWJ8_EMIH1</name>
<keyword evidence="4" id="KW-0411">Iron-sulfur</keyword>
<dbReference type="AlphaFoldDB" id="A0A0D3JWJ8"/>
<proteinExistence type="predicted"/>
<sequence length="208" mass="21842">MSQWVPLRIRAESLLPGQRVSVRGKSDRVVTVLRSPDGELHAIDAYCFHHGAHLGGGDLTGEALEAVGGLTGGKEGGRCVSRGVKQRRHDVSIDADGNLVLRLRSDGPALASDQYNRRAEPETAGSPGAAAGGLGFQARKRRATQASAFAAAAPGGAAGRVPLPAPSAALRQQTLTGMFQTREARSDEMEGARAGEAWVSIDRTFAFF</sequence>
<keyword evidence="8" id="KW-1185">Reference proteome</keyword>
<keyword evidence="3" id="KW-0408">Iron</keyword>
<evidence type="ECO:0000313" key="8">
    <source>
        <dbReference type="Proteomes" id="UP000013827"/>
    </source>
</evidence>
<dbReference type="GO" id="GO:0046872">
    <property type="term" value="F:metal ion binding"/>
    <property type="evidence" value="ECO:0007669"/>
    <property type="project" value="UniProtKB-KW"/>
</dbReference>
<dbReference type="KEGG" id="ehx:EMIHUDRAFT_204910"/>
<dbReference type="HOGENOM" id="CLU_1323044_0_0_1"/>
<dbReference type="RefSeq" id="XP_005780312.1">
    <property type="nucleotide sequence ID" value="XM_005780255.1"/>
</dbReference>
<keyword evidence="1" id="KW-0001">2Fe-2S</keyword>